<comment type="cofactor">
    <cofactor evidence="8">
        <name>Cu cation</name>
        <dbReference type="ChEBI" id="CHEBI:23378"/>
    </cofactor>
    <text evidence="8">Contains 1 topaquinone per subunit.</text>
</comment>
<dbReference type="EC" id="1.4.3.-" evidence="8"/>
<feature type="domain" description="Copper amine oxidase N2-terminal" evidence="11">
    <location>
        <begin position="24"/>
        <end position="105"/>
    </location>
</feature>
<feature type="domain" description="Copper amine oxidase N3-terminal" evidence="12">
    <location>
        <begin position="113"/>
        <end position="210"/>
    </location>
</feature>
<dbReference type="GO" id="GO:0009308">
    <property type="term" value="P:amine metabolic process"/>
    <property type="evidence" value="ECO:0007669"/>
    <property type="project" value="UniProtKB-UniRule"/>
</dbReference>
<sequence length="666" mass="75053">MALKRIVFLPLALVALLSTPLSAHPLDGLTAKEYKSIQSILRGSNLADESTLFPLIDLKEPPKEKVLAWKKGQPLDRRATVVMTGPEGFYEAVVNITQKKVESNQLIKGSGQPMILFEEFIGALTGATSHPDMEKGLAKRGLKPDDVFCLPLTAGNFFTEAFENSRLMKVPCYVLPTGSNYYAKPIEGLFATYDIGKKEVVEIIDTGAVPLPADDWGYTEEEVAKRVPLRPKTNPAVVTQTGKPNYTLDGSHLEWDIWRLNFRTEKRAGLVVSNIDVNDQGMWRPIIYQAHLSEVFVPYMDPTEGWYWRTYMDSGEYGFGLFMTPLEAGIDCPVYATFLPAMIADDQGNPLEIPNAICIFERNIGDPAWRHYEVFEQGPDKFVPAEGRPETELVIRTASEVGNYDYLIDYRLKQDGQLYVKVGASGLDAVKGVASVNTNSETYKEDTRYGTLIAPNLVAANHDHYFNFRIDFDIDQPVNHAATMDIVPASVDPAVPRRSMWEVKHTMLDSELDARYKTSTAKPRYLHISNAKRDGYLGHKPGYMLHHGSVAYGPFDFENDPPMRRNAYIQYAVWNTVYDPDQRYAGGKYAVQSDGSDTLAEWVKEDRSLMNADIVTWFTAGFHHIPRMEDWPVMSTEWKTVHIMPHNFFAHNPALTIRNAETPSEK</sequence>
<dbReference type="GO" id="GO:0008131">
    <property type="term" value="F:primary methylamine oxidase activity"/>
    <property type="evidence" value="ECO:0007669"/>
    <property type="project" value="InterPro"/>
</dbReference>
<keyword evidence="5 8" id="KW-0186">Copper</keyword>
<dbReference type="Proteomes" id="UP000073601">
    <property type="component" value="Unassembled WGS sequence"/>
</dbReference>
<dbReference type="InterPro" id="IPR016182">
    <property type="entry name" value="Cu_amine_oxidase_N-reg"/>
</dbReference>
<dbReference type="InterPro" id="IPR015802">
    <property type="entry name" value="Cu_amine_oxidase_N3"/>
</dbReference>
<evidence type="ECO:0000259" key="10">
    <source>
        <dbReference type="Pfam" id="PF01179"/>
    </source>
</evidence>
<evidence type="ECO:0000313" key="13">
    <source>
        <dbReference type="EMBL" id="CZF82736.1"/>
    </source>
</evidence>
<dbReference type="Pfam" id="PF02728">
    <property type="entry name" value="Cu_amine_oxidN3"/>
    <property type="match status" value="1"/>
</dbReference>
<evidence type="ECO:0000256" key="9">
    <source>
        <dbReference type="SAM" id="SignalP"/>
    </source>
</evidence>
<evidence type="ECO:0000256" key="5">
    <source>
        <dbReference type="ARBA" id="ARBA00023008"/>
    </source>
</evidence>
<evidence type="ECO:0000259" key="11">
    <source>
        <dbReference type="Pfam" id="PF02727"/>
    </source>
</evidence>
<feature type="active site" description="Proton acceptor" evidence="6">
    <location>
        <position position="313"/>
    </location>
</feature>
<evidence type="ECO:0000256" key="3">
    <source>
        <dbReference type="ARBA" id="ARBA00022772"/>
    </source>
</evidence>
<dbReference type="OrthoDB" id="9772590at2"/>
<dbReference type="RefSeq" id="WP_062709635.1">
    <property type="nucleotide sequence ID" value="NZ_CAWRCI010000019.1"/>
</dbReference>
<keyword evidence="9" id="KW-0732">Signal</keyword>
<dbReference type="EMBL" id="FIZY01000019">
    <property type="protein sequence ID" value="CZF82736.1"/>
    <property type="molecule type" value="Genomic_DNA"/>
</dbReference>
<dbReference type="SUPFAM" id="SSF49998">
    <property type="entry name" value="Amine oxidase catalytic domain"/>
    <property type="match status" value="1"/>
</dbReference>
<dbReference type="SUPFAM" id="SSF54416">
    <property type="entry name" value="Amine oxidase N-terminal region"/>
    <property type="match status" value="2"/>
</dbReference>
<feature type="chain" id="PRO_5007282195" description="Amine oxidase" evidence="9">
    <location>
        <begin position="24"/>
        <end position="666"/>
    </location>
</feature>
<comment type="similarity">
    <text evidence="1 8">Belongs to the copper/topaquinone oxidase family.</text>
</comment>
<feature type="modified residue" description="2',4',5'-topaquinone" evidence="7">
    <location>
        <position position="404"/>
    </location>
</feature>
<dbReference type="Pfam" id="PF01179">
    <property type="entry name" value="Cu_amine_oxid"/>
    <property type="match status" value="1"/>
</dbReference>
<keyword evidence="4 8" id="KW-0560">Oxidoreductase</keyword>
<dbReference type="PRINTS" id="PR00766">
    <property type="entry name" value="CUDAOXIDASE"/>
</dbReference>
<dbReference type="GO" id="GO:0048038">
    <property type="term" value="F:quinone binding"/>
    <property type="evidence" value="ECO:0007669"/>
    <property type="project" value="InterPro"/>
</dbReference>
<dbReference type="PANTHER" id="PTHR10638">
    <property type="entry name" value="COPPER AMINE OXIDASE"/>
    <property type="match status" value="1"/>
</dbReference>
<evidence type="ECO:0000256" key="2">
    <source>
        <dbReference type="ARBA" id="ARBA00022723"/>
    </source>
</evidence>
<dbReference type="InterPro" id="IPR049947">
    <property type="entry name" value="Cu_Am_Ox_Cu-bd"/>
</dbReference>
<evidence type="ECO:0000256" key="4">
    <source>
        <dbReference type="ARBA" id="ARBA00023002"/>
    </source>
</evidence>
<name>A0A128F8V4_9GAMM</name>
<keyword evidence="2 8" id="KW-0479">Metal-binding</keyword>
<evidence type="ECO:0000313" key="14">
    <source>
        <dbReference type="Proteomes" id="UP000073601"/>
    </source>
</evidence>
<protein>
    <recommendedName>
        <fullName evidence="8">Amine oxidase</fullName>
        <ecNumber evidence="8">1.4.3.-</ecNumber>
    </recommendedName>
</protein>
<keyword evidence="3 6" id="KW-0801">TPQ</keyword>
<evidence type="ECO:0000259" key="12">
    <source>
        <dbReference type="Pfam" id="PF02728"/>
    </source>
</evidence>
<dbReference type="Gene3D" id="2.70.98.20">
    <property type="entry name" value="Copper amine oxidase, catalytic domain"/>
    <property type="match status" value="1"/>
</dbReference>
<evidence type="ECO:0000256" key="1">
    <source>
        <dbReference type="ARBA" id="ARBA00007983"/>
    </source>
</evidence>
<reference evidence="14" key="1">
    <citation type="submission" date="2016-02" db="EMBL/GenBank/DDBJ databases">
        <authorList>
            <person name="Rodrigo-Torres Lidia"/>
            <person name="Arahal R.David."/>
        </authorList>
    </citation>
    <scope>NUCLEOTIDE SEQUENCE [LARGE SCALE GENOMIC DNA]</scope>
    <source>
        <strain evidence="14">CECT 8713</strain>
    </source>
</reference>
<dbReference type="InterPro" id="IPR000269">
    <property type="entry name" value="Cu_amine_oxidase"/>
</dbReference>
<evidence type="ECO:0000256" key="7">
    <source>
        <dbReference type="PIRSR" id="PIRSR600269-51"/>
    </source>
</evidence>
<dbReference type="GO" id="GO:0005507">
    <property type="term" value="F:copper ion binding"/>
    <property type="evidence" value="ECO:0007669"/>
    <property type="project" value="InterPro"/>
</dbReference>
<feature type="active site" description="Schiff-base intermediate with substrate; via topaquinone" evidence="6">
    <location>
        <position position="404"/>
    </location>
</feature>
<proteinExistence type="inferred from homology"/>
<feature type="domain" description="Copper amine oxidase catalytic" evidence="10">
    <location>
        <begin position="238"/>
        <end position="655"/>
    </location>
</feature>
<gene>
    <name evidence="13" type="primary">tynA</name>
    <name evidence="13" type="ORF">GMA8713_02346</name>
</gene>
<comment type="PTM">
    <text evidence="7 8">Topaquinone (TPQ) is generated by copper-dependent autoxidation of a specific tyrosyl residue.</text>
</comment>
<dbReference type="InterPro" id="IPR036460">
    <property type="entry name" value="Cu_amine_oxidase_C_sf"/>
</dbReference>
<dbReference type="Gene3D" id="3.10.450.40">
    <property type="match status" value="2"/>
</dbReference>
<dbReference type="PANTHER" id="PTHR10638:SF41">
    <property type="entry name" value="AMINE OXIDASE"/>
    <property type="match status" value="1"/>
</dbReference>
<dbReference type="AlphaFoldDB" id="A0A128F8V4"/>
<evidence type="ECO:0000256" key="6">
    <source>
        <dbReference type="PIRSR" id="PIRSR600269-50"/>
    </source>
</evidence>
<accession>A0A128F8V4</accession>
<feature type="signal peptide" evidence="9">
    <location>
        <begin position="1"/>
        <end position="23"/>
    </location>
</feature>
<dbReference type="InterPro" id="IPR015800">
    <property type="entry name" value="Cu_amine_oxidase_N2"/>
</dbReference>
<dbReference type="PROSITE" id="PS01165">
    <property type="entry name" value="COPPER_AMINE_OXID_2"/>
    <property type="match status" value="1"/>
</dbReference>
<dbReference type="InterPro" id="IPR015798">
    <property type="entry name" value="Cu_amine_oxidase_C"/>
</dbReference>
<dbReference type="Pfam" id="PF02727">
    <property type="entry name" value="Cu_amine_oxidN2"/>
    <property type="match status" value="1"/>
</dbReference>
<keyword evidence="14" id="KW-1185">Reference proteome</keyword>
<evidence type="ECO:0000256" key="8">
    <source>
        <dbReference type="RuleBase" id="RU000672"/>
    </source>
</evidence>
<organism evidence="13 14">
    <name type="scientific">Grimontia marina</name>
    <dbReference type="NCBI Taxonomy" id="646534"/>
    <lineage>
        <taxon>Bacteria</taxon>
        <taxon>Pseudomonadati</taxon>
        <taxon>Pseudomonadota</taxon>
        <taxon>Gammaproteobacteria</taxon>
        <taxon>Vibrionales</taxon>
        <taxon>Vibrionaceae</taxon>
        <taxon>Grimontia</taxon>
    </lineage>
</organism>